<evidence type="ECO:0000256" key="1">
    <source>
        <dbReference type="SAM" id="MobiDB-lite"/>
    </source>
</evidence>
<accession>A0ABS3UH65</accession>
<evidence type="ECO:0000313" key="3">
    <source>
        <dbReference type="Proteomes" id="UP000679690"/>
    </source>
</evidence>
<dbReference type="RefSeq" id="WP_208467312.1">
    <property type="nucleotide sequence ID" value="NZ_JAGFNS010000006.1"/>
</dbReference>
<reference evidence="2 3" key="1">
    <citation type="submission" date="2021-03" db="EMBL/GenBank/DDBJ databases">
        <title>Actinoplanes flavus sp. nov., a novel actinomycete isolated from Coconut Palm rhizosphere soil.</title>
        <authorList>
            <person name="Luo X."/>
        </authorList>
    </citation>
    <scope>NUCLEOTIDE SEQUENCE [LARGE SCALE GENOMIC DNA]</scope>
    <source>
        <strain evidence="2 3">NEAU-H7</strain>
    </source>
</reference>
<dbReference type="EMBL" id="JAGFNS010000006">
    <property type="protein sequence ID" value="MBO3738124.1"/>
    <property type="molecule type" value="Genomic_DNA"/>
</dbReference>
<gene>
    <name evidence="2" type="ORF">J5X75_11375</name>
</gene>
<proteinExistence type="predicted"/>
<dbReference type="Proteomes" id="UP000679690">
    <property type="component" value="Unassembled WGS sequence"/>
</dbReference>
<keyword evidence="3" id="KW-1185">Reference proteome</keyword>
<sequence>MIAIDKSKNVAERRQRIREERQVFLRKLEKDLAGPPPFRVTLAQARAEWPRWEAAHNERRERGRRAAEEKHGLAVANLLVDLYLPKLPSSTEIVVYALSLECGHEGLRLLRHDTNAKPALERSPCPISWKCQLGDNRTAARYIVPGEPEAKLGGFGLTRWSVQLACGHEGDIWRAEGEESRVGDFLICGTCEGADPDADVEIIALGEPLPDLMVQNWTVELNCGHTGTDHGIPVEDVDDPGAYRSRNPWQKGLHCSDGACAERAVHGVRRLGNLGKVRPRKPATPAPPDPVEQAAKDLRRRLTKEQRQALAQQLQNERE</sequence>
<protein>
    <submittedName>
        <fullName evidence="2">Uncharacterized protein</fullName>
    </submittedName>
</protein>
<evidence type="ECO:0000313" key="2">
    <source>
        <dbReference type="EMBL" id="MBO3738124.1"/>
    </source>
</evidence>
<name>A0ABS3UH65_9ACTN</name>
<organism evidence="2 3">
    <name type="scientific">Actinoplanes flavus</name>
    <dbReference type="NCBI Taxonomy" id="2820290"/>
    <lineage>
        <taxon>Bacteria</taxon>
        <taxon>Bacillati</taxon>
        <taxon>Actinomycetota</taxon>
        <taxon>Actinomycetes</taxon>
        <taxon>Micromonosporales</taxon>
        <taxon>Micromonosporaceae</taxon>
        <taxon>Actinoplanes</taxon>
    </lineage>
</organism>
<comment type="caution">
    <text evidence="2">The sequence shown here is derived from an EMBL/GenBank/DDBJ whole genome shotgun (WGS) entry which is preliminary data.</text>
</comment>
<feature type="region of interest" description="Disordered" evidence="1">
    <location>
        <begin position="273"/>
        <end position="319"/>
    </location>
</feature>
<feature type="compositionally biased region" description="Polar residues" evidence="1">
    <location>
        <begin position="309"/>
        <end position="319"/>
    </location>
</feature>